<dbReference type="CDD" id="cd16100">
    <property type="entry name" value="ARID"/>
    <property type="match status" value="1"/>
</dbReference>
<name>A0A8J5KZI9_ZINOF</name>
<evidence type="ECO:0000256" key="1">
    <source>
        <dbReference type="ARBA" id="ARBA00022737"/>
    </source>
</evidence>
<evidence type="ECO:0000256" key="3">
    <source>
        <dbReference type="SAM" id="MobiDB-lite"/>
    </source>
</evidence>
<dbReference type="InterPro" id="IPR002885">
    <property type="entry name" value="PPR_rpt"/>
</dbReference>
<feature type="repeat" description="PPR" evidence="2">
    <location>
        <begin position="1145"/>
        <end position="1179"/>
    </location>
</feature>
<dbReference type="Pfam" id="PF12854">
    <property type="entry name" value="PPR_1"/>
    <property type="match status" value="1"/>
</dbReference>
<keyword evidence="6" id="KW-1185">Reference proteome</keyword>
<dbReference type="GO" id="GO:0003729">
    <property type="term" value="F:mRNA binding"/>
    <property type="evidence" value="ECO:0007669"/>
    <property type="project" value="TreeGrafter"/>
</dbReference>
<dbReference type="Gene3D" id="1.25.40.10">
    <property type="entry name" value="Tetratricopeptide repeat domain"/>
    <property type="match status" value="5"/>
</dbReference>
<dbReference type="InterPro" id="IPR001606">
    <property type="entry name" value="ARID_dom"/>
</dbReference>
<dbReference type="Gene3D" id="1.10.150.60">
    <property type="entry name" value="ARID DNA-binding domain"/>
    <property type="match status" value="1"/>
</dbReference>
<reference evidence="5 6" key="1">
    <citation type="submission" date="2020-08" db="EMBL/GenBank/DDBJ databases">
        <title>Plant Genome Project.</title>
        <authorList>
            <person name="Zhang R.-G."/>
        </authorList>
    </citation>
    <scope>NUCLEOTIDE SEQUENCE [LARGE SCALE GENOMIC DNA]</scope>
    <source>
        <tissue evidence="5">Rhizome</tissue>
    </source>
</reference>
<proteinExistence type="predicted"/>
<dbReference type="InterPro" id="IPR036431">
    <property type="entry name" value="ARID_dom_sf"/>
</dbReference>
<feature type="repeat" description="PPR" evidence="2">
    <location>
        <begin position="1300"/>
        <end position="1334"/>
    </location>
</feature>
<dbReference type="SUPFAM" id="SSF81901">
    <property type="entry name" value="HCP-like"/>
    <property type="match status" value="1"/>
</dbReference>
<dbReference type="NCBIfam" id="TIGR00756">
    <property type="entry name" value="PPR"/>
    <property type="match status" value="7"/>
</dbReference>
<organism evidence="5 6">
    <name type="scientific">Zingiber officinale</name>
    <name type="common">Ginger</name>
    <name type="synonym">Amomum zingiber</name>
    <dbReference type="NCBI Taxonomy" id="94328"/>
    <lineage>
        <taxon>Eukaryota</taxon>
        <taxon>Viridiplantae</taxon>
        <taxon>Streptophyta</taxon>
        <taxon>Embryophyta</taxon>
        <taxon>Tracheophyta</taxon>
        <taxon>Spermatophyta</taxon>
        <taxon>Magnoliopsida</taxon>
        <taxon>Liliopsida</taxon>
        <taxon>Zingiberales</taxon>
        <taxon>Zingiberaceae</taxon>
        <taxon>Zingiber</taxon>
    </lineage>
</organism>
<dbReference type="SUPFAM" id="SSF46774">
    <property type="entry name" value="ARID-like"/>
    <property type="match status" value="1"/>
</dbReference>
<evidence type="ECO:0000259" key="4">
    <source>
        <dbReference type="PROSITE" id="PS51011"/>
    </source>
</evidence>
<dbReference type="InterPro" id="IPR011990">
    <property type="entry name" value="TPR-like_helical_dom_sf"/>
</dbReference>
<accession>A0A8J5KZI9</accession>
<feature type="repeat" description="PPR" evidence="2">
    <location>
        <begin position="1479"/>
        <end position="1513"/>
    </location>
</feature>
<dbReference type="Pfam" id="PF01388">
    <property type="entry name" value="ARID"/>
    <property type="match status" value="1"/>
</dbReference>
<protein>
    <recommendedName>
        <fullName evidence="4">ARID domain-containing protein</fullName>
    </recommendedName>
</protein>
<evidence type="ECO:0000313" key="6">
    <source>
        <dbReference type="Proteomes" id="UP000734854"/>
    </source>
</evidence>
<evidence type="ECO:0000313" key="5">
    <source>
        <dbReference type="EMBL" id="KAG6496285.1"/>
    </source>
</evidence>
<feature type="repeat" description="PPR" evidence="2">
    <location>
        <begin position="1265"/>
        <end position="1299"/>
    </location>
</feature>
<dbReference type="Pfam" id="PF01535">
    <property type="entry name" value="PPR"/>
    <property type="match status" value="1"/>
</dbReference>
<feature type="repeat" description="PPR" evidence="2">
    <location>
        <begin position="1514"/>
        <end position="1548"/>
    </location>
</feature>
<feature type="repeat" description="PPR" evidence="2">
    <location>
        <begin position="1403"/>
        <end position="1437"/>
    </location>
</feature>
<feature type="region of interest" description="Disordered" evidence="3">
    <location>
        <begin position="159"/>
        <end position="182"/>
    </location>
</feature>
<dbReference type="GO" id="GO:0003677">
    <property type="term" value="F:DNA binding"/>
    <property type="evidence" value="ECO:0007669"/>
    <property type="project" value="InterPro"/>
</dbReference>
<dbReference type="InterPro" id="IPR008004">
    <property type="entry name" value="OCTOPUS-like"/>
</dbReference>
<dbReference type="PROSITE" id="PS51375">
    <property type="entry name" value="PPR"/>
    <property type="match status" value="7"/>
</dbReference>
<comment type="caution">
    <text evidence="5">The sequence shown here is derived from an EMBL/GenBank/DDBJ whole genome shotgun (WGS) entry which is preliminary data.</text>
</comment>
<dbReference type="Proteomes" id="UP000734854">
    <property type="component" value="Unassembled WGS sequence"/>
</dbReference>
<evidence type="ECO:0000256" key="2">
    <source>
        <dbReference type="PROSITE-ProRule" id="PRU00708"/>
    </source>
</evidence>
<dbReference type="PANTHER" id="PTHR47932:SF2">
    <property type="entry name" value="OS10G0484300 PROTEIN"/>
    <property type="match status" value="1"/>
</dbReference>
<feature type="repeat" description="PPR" evidence="2">
    <location>
        <begin position="1195"/>
        <end position="1229"/>
    </location>
</feature>
<dbReference type="EMBL" id="JACMSC010000012">
    <property type="protein sequence ID" value="KAG6496285.1"/>
    <property type="molecule type" value="Genomic_DNA"/>
</dbReference>
<dbReference type="PROSITE" id="PS51011">
    <property type="entry name" value="ARID"/>
    <property type="match status" value="1"/>
</dbReference>
<dbReference type="Pfam" id="PF13041">
    <property type="entry name" value="PPR_2"/>
    <property type="match status" value="4"/>
</dbReference>
<dbReference type="Pfam" id="PF05340">
    <property type="entry name" value="DUF740"/>
    <property type="match status" value="2"/>
</dbReference>
<keyword evidence="1" id="KW-0677">Repeat</keyword>
<sequence length="1626" mass="183001">MWVSGDSVGFGDLSLLLSVDCFGVLRCLCVLEFRSARDYYIFWLLEVKELEYSAKSIPFRLLLSTVGTIWEFGIAKCVRHPSQQFTGFCPSCLVERLSNVGTAEQSLEAPRNIQQEIVKVPDVVPSVKNKTSEAGTRKTLRYLFQLDDDLDVDRTTRSVPEKNLTSTSNACESEISSHDGHSFSEDANIKINSYGGTRMIENDSNSSEEITIGTFIAKDIRGSVERQKGQGKTLWFNTMFAKKRTLWRAGSISKKFEIPDDEPSYLSGDKNSESYLNLWQSCDWRLCHNSSKNSWEPPRHSWEGSMLTRALSCSFSCLEESDEDLTRTETGVHGEITGNHNQNIDKIDRFKFTANVPKADEKPISSETLFIKRLHEESQPGDAVSRIGRKKSRRLSKVWDWNIGNSFRDLVKKCDHILERSASETIHGQKSNNVESMETNGVSRNNGDCQGSIRMNHSASLSMNAAHADMKNMRSEWRMKNEFKIGRSRSVHYPSPGNVDPGLLRFYLTPLRSSRRCANRDFLPLDHGLLKTSACREQHSTKLEMKVQQCLHSSFAAMRFREKSHLSTSPPPSSIRSLEGAPVDGHMSFLAADSHLDVAEILRKLHSVGFCSRLDVTDAGSETSSALFDRVLSAFLKEANRRGELRPLPAMVGDGRPVDMWKLYCSVRDMGGYDRVSADSGWASVAQALGVESRCGSMVKLVFFKYLDALERWVMLASGKQVKGQQSGYQNLNHSNAKVTIKQSPMLSCSLEDQFLSPLKGCGCCLKTGTNGNEYDNSDSLMLELSSVKGGSNRCKRKQQTLVRLLRWVRNTAKNPIYCHVGKTQLTDVRQSKNIVAMENYAGALLARKALFQKVVNQTGSEANHQKEANSINCVDVNGTISHTTESSQSVKEKSSSTTLACNDAQHTTHSMYLDNIDDWHFGVQRQKEVPVGLSFQAEVLDWTDWPSVSADSSDELKWLGTRLWPPEGQENMPLFNDPAIGRGRQDTCECNFPRSVECTRFHIAEKRFQLNHELGPAFHFWGFRNMGEEVTLSWTKDEQLKFKTVVHLNRPSKGKNFWKWLKIYFPHRKWTSLVSYYFNVFVLERRRYQNRVTCHNIDSDDDDIEFCFSNPMGQDRVTVNDSMKAFAVASKILDEMEMKGVKSNAVTYDTYIRGLCRAGDVKSAKEFLQDLQERELEKALSVVQEMKEHGPKPDAHSYSILIDGFCKSGDVVKGSNLLEELLSSETMPTIVSFSSLLHGLCLKGEMGCALSLFSQLSGQGYAHDLISYGILIDIYCQLGDLDGASRLWQQMLQSNFVPDAHSYTSVIFAHCRNGCLNEALEQFELMLNSGVMPSVVTCTLIVDLFCKQHRDAFAFVDKMNEWGNVPNIFMVSVILNGLFKEGKSVYTWGVLGTMIKKGIVPDVVIYSILIDGLIKSSNLEEALKLFAGMSMVGLVPNIFVYTIIINGLCKIGRLPEALDMKNASELFDKMVHSGLAADAHAYTYLIDGYSKMFMMETAIALLDDMLKMNLCPTVVTYTVIINEYHKLGDWDKAYEIYKIMLKQGISPDSVMHMSEISTKLVEELPLQEEARCFVVENWVTCSKSIGRQKRGSFRNGPVLSSRNVRSGKHSVSTDLDNLKWLDSLI</sequence>
<dbReference type="SMART" id="SM01014">
    <property type="entry name" value="ARID"/>
    <property type="match status" value="1"/>
</dbReference>
<gene>
    <name evidence="5" type="ORF">ZIOFF_044145</name>
</gene>
<feature type="domain" description="ARID" evidence="4">
    <location>
        <begin position="622"/>
        <end position="715"/>
    </location>
</feature>
<dbReference type="SMART" id="SM00501">
    <property type="entry name" value="BRIGHT"/>
    <property type="match status" value="1"/>
</dbReference>
<dbReference type="PANTHER" id="PTHR47932">
    <property type="entry name" value="ATPASE EXPRESSION PROTEIN 3"/>
    <property type="match status" value="1"/>
</dbReference>